<evidence type="ECO:0000313" key="7">
    <source>
        <dbReference type="EMBL" id="KAK0632890.1"/>
    </source>
</evidence>
<dbReference type="Proteomes" id="UP001175000">
    <property type="component" value="Unassembled WGS sequence"/>
</dbReference>
<dbReference type="Gene3D" id="6.10.140.2220">
    <property type="match status" value="1"/>
</dbReference>
<dbReference type="InterPro" id="IPR001214">
    <property type="entry name" value="SET_dom"/>
</dbReference>
<evidence type="ECO:0000256" key="3">
    <source>
        <dbReference type="ARBA" id="ARBA00022833"/>
    </source>
</evidence>
<dbReference type="Gene3D" id="2.170.270.10">
    <property type="entry name" value="SET domain"/>
    <property type="match status" value="1"/>
</dbReference>
<evidence type="ECO:0000256" key="2">
    <source>
        <dbReference type="ARBA" id="ARBA00022771"/>
    </source>
</evidence>
<dbReference type="Pfam" id="PF01753">
    <property type="entry name" value="zf-MYND"/>
    <property type="match status" value="1"/>
</dbReference>
<dbReference type="InterPro" id="IPR050869">
    <property type="entry name" value="H3K4_H4K5_MeTrfase"/>
</dbReference>
<keyword evidence="2 4" id="KW-0863">Zinc-finger</keyword>
<feature type="domain" description="MYND-type" evidence="6">
    <location>
        <begin position="50"/>
        <end position="93"/>
    </location>
</feature>
<comment type="caution">
    <text evidence="7">The sequence shown here is derived from an EMBL/GenBank/DDBJ whole genome shotgun (WGS) entry which is preliminary data.</text>
</comment>
<name>A0AA39XFT9_9PEZI</name>
<dbReference type="InterPro" id="IPR002893">
    <property type="entry name" value="Znf_MYND"/>
</dbReference>
<evidence type="ECO:0000256" key="1">
    <source>
        <dbReference type="ARBA" id="ARBA00022723"/>
    </source>
</evidence>
<dbReference type="PROSITE" id="PS01360">
    <property type="entry name" value="ZF_MYND_1"/>
    <property type="match status" value="1"/>
</dbReference>
<evidence type="ECO:0000256" key="4">
    <source>
        <dbReference type="PROSITE-ProRule" id="PRU00134"/>
    </source>
</evidence>
<gene>
    <name evidence="7" type="ORF">B0T14DRAFT_505374</name>
</gene>
<dbReference type="GO" id="GO:0008270">
    <property type="term" value="F:zinc ion binding"/>
    <property type="evidence" value="ECO:0007669"/>
    <property type="project" value="UniProtKB-KW"/>
</dbReference>
<dbReference type="PROSITE" id="PS50280">
    <property type="entry name" value="SET"/>
    <property type="match status" value="1"/>
</dbReference>
<dbReference type="Pfam" id="PF00856">
    <property type="entry name" value="SET"/>
    <property type="match status" value="1"/>
</dbReference>
<evidence type="ECO:0008006" key="9">
    <source>
        <dbReference type="Google" id="ProtNLM"/>
    </source>
</evidence>
<reference evidence="7" key="1">
    <citation type="submission" date="2023-06" db="EMBL/GenBank/DDBJ databases">
        <title>Genome-scale phylogeny and comparative genomics of the fungal order Sordariales.</title>
        <authorList>
            <consortium name="Lawrence Berkeley National Laboratory"/>
            <person name="Hensen N."/>
            <person name="Bonometti L."/>
            <person name="Westerberg I."/>
            <person name="Brannstrom I.O."/>
            <person name="Guillou S."/>
            <person name="Cros-Aarteil S."/>
            <person name="Calhoun S."/>
            <person name="Haridas S."/>
            <person name="Kuo A."/>
            <person name="Mondo S."/>
            <person name="Pangilinan J."/>
            <person name="Riley R."/>
            <person name="Labutti K."/>
            <person name="Andreopoulos B."/>
            <person name="Lipzen A."/>
            <person name="Chen C."/>
            <person name="Yanf M."/>
            <person name="Daum C."/>
            <person name="Ng V."/>
            <person name="Clum A."/>
            <person name="Steindorff A."/>
            <person name="Ohm R."/>
            <person name="Martin F."/>
            <person name="Silar P."/>
            <person name="Natvig D."/>
            <person name="Lalanne C."/>
            <person name="Gautier V."/>
            <person name="Ament-Velasquez S.L."/>
            <person name="Kruys A."/>
            <person name="Hutchinson M.I."/>
            <person name="Powell A.J."/>
            <person name="Barry K."/>
            <person name="Miller A.N."/>
            <person name="Grigoriev I.V."/>
            <person name="Debuchy R."/>
            <person name="Gladieux P."/>
            <person name="Thoren M.H."/>
            <person name="Johannesson H."/>
        </authorList>
    </citation>
    <scope>NUCLEOTIDE SEQUENCE</scope>
    <source>
        <strain evidence="7">CBS 606.72</strain>
    </source>
</reference>
<dbReference type="SUPFAM" id="SSF144232">
    <property type="entry name" value="HIT/MYND zinc finger-like"/>
    <property type="match status" value="1"/>
</dbReference>
<dbReference type="GO" id="GO:0005634">
    <property type="term" value="C:nucleus"/>
    <property type="evidence" value="ECO:0007669"/>
    <property type="project" value="TreeGrafter"/>
</dbReference>
<dbReference type="SMART" id="SM00317">
    <property type="entry name" value="SET"/>
    <property type="match status" value="1"/>
</dbReference>
<proteinExistence type="predicted"/>
<dbReference type="PROSITE" id="PS50865">
    <property type="entry name" value="ZF_MYND_2"/>
    <property type="match status" value="1"/>
</dbReference>
<dbReference type="InterPro" id="IPR046341">
    <property type="entry name" value="SET_dom_sf"/>
</dbReference>
<dbReference type="CDD" id="cd20071">
    <property type="entry name" value="SET_SMYD"/>
    <property type="match status" value="1"/>
</dbReference>
<dbReference type="EMBL" id="JAULSU010000001">
    <property type="protein sequence ID" value="KAK0632890.1"/>
    <property type="molecule type" value="Genomic_DNA"/>
</dbReference>
<dbReference type="SUPFAM" id="SSF82199">
    <property type="entry name" value="SET domain"/>
    <property type="match status" value="1"/>
</dbReference>
<evidence type="ECO:0000259" key="5">
    <source>
        <dbReference type="PROSITE" id="PS50280"/>
    </source>
</evidence>
<evidence type="ECO:0000313" key="8">
    <source>
        <dbReference type="Proteomes" id="UP001175000"/>
    </source>
</evidence>
<dbReference type="AlphaFoldDB" id="A0AA39XFT9"/>
<protein>
    <recommendedName>
        <fullName evidence="9">Suppressor of anucleate metulae protein B</fullName>
    </recommendedName>
</protein>
<evidence type="ECO:0000259" key="6">
    <source>
        <dbReference type="PROSITE" id="PS50865"/>
    </source>
</evidence>
<keyword evidence="3" id="KW-0862">Zinc</keyword>
<keyword evidence="1" id="KW-0479">Metal-binding</keyword>
<accession>A0AA39XFT9</accession>
<feature type="domain" description="SET" evidence="5">
    <location>
        <begin position="2"/>
        <end position="248"/>
    </location>
</feature>
<dbReference type="Gene3D" id="1.10.220.160">
    <property type="match status" value="1"/>
</dbReference>
<organism evidence="7 8">
    <name type="scientific">Immersiella caudata</name>
    <dbReference type="NCBI Taxonomy" id="314043"/>
    <lineage>
        <taxon>Eukaryota</taxon>
        <taxon>Fungi</taxon>
        <taxon>Dikarya</taxon>
        <taxon>Ascomycota</taxon>
        <taxon>Pezizomycotina</taxon>
        <taxon>Sordariomycetes</taxon>
        <taxon>Sordariomycetidae</taxon>
        <taxon>Sordariales</taxon>
        <taxon>Lasiosphaeriaceae</taxon>
        <taxon>Immersiella</taxon>
    </lineage>
</organism>
<dbReference type="PANTHER" id="PTHR12197:SF251">
    <property type="entry name" value="EG:BACR7C10.4 PROTEIN"/>
    <property type="match status" value="1"/>
</dbReference>
<sequence length="538" mass="59282">MAPLGTRLTVTPKRGQALTATRPFAAGELVATFSNPILALPDGPSMRTTCNYCLRTRASLNRSLRTCSACKAAVYCDPSCQRAHWKVVHKAECAMFTRVRTNVGKDWLPTPTRAVAQVLLLLQARDAATEAAFGKGGTLEGNVQGFRDDEKVWADFELQAMAAVVYGGLLESEEMLQRAKEVLCKIQTNAFNRLDADTGMAGIFLDAELSMINHSCVPNAFIGFDKRTAMLRAERDIAAGDEIEISYIDNNLSRSTRQEGLRLYHFECKCPRCVDDLDTYQVASKSPVIPLNKFSLQPDLGRFTTTPVGAARVSSATVETAYKAWRIEAASGNDAIATQRQWKLCKALAEAKMWAVEPIPSTILQAVSVCQANPSTWAYALPLSCFLAIECDPFKLAAPFMPWRVKGVMMLAKLLGETARLTATEGLAKTCPDKTLDEVLEKSDQMCMCEGMLRLVVHWATIGASEDWEILQEAKEMLQEVETLEGREKESALLRKWAMDPDDPEANAFFKYAVLNPVNELAALAIGIMDGQLWSPSR</sequence>
<dbReference type="PANTHER" id="PTHR12197">
    <property type="entry name" value="HISTONE-LYSINE N-METHYLTRANSFERASE SMYD"/>
    <property type="match status" value="1"/>
</dbReference>
<keyword evidence="8" id="KW-1185">Reference proteome</keyword>